<dbReference type="SUPFAM" id="SSF55729">
    <property type="entry name" value="Acyl-CoA N-acyltransferases (Nat)"/>
    <property type="match status" value="1"/>
</dbReference>
<dbReference type="STRING" id="246786.GS18_0201540"/>
<dbReference type="Proteomes" id="UP000028549">
    <property type="component" value="Unassembled WGS sequence"/>
</dbReference>
<reference evidence="2 3" key="1">
    <citation type="journal article" date="2005" name="Int. J. Syst. Evol. Microbiol.">
        <title>Bacillus cibi sp. nov., isolated from jeotgal, a traditional Korean fermented seafood.</title>
        <authorList>
            <person name="Yoon J.H."/>
            <person name="Lee C.H."/>
            <person name="Oh T.K."/>
        </authorList>
    </citation>
    <scope>NUCLEOTIDE SEQUENCE [LARGE SCALE GENOMIC DNA]</scope>
    <source>
        <strain evidence="2 3">DSM 16189</strain>
    </source>
</reference>
<gene>
    <name evidence="2" type="ORF">GS18_0201540</name>
</gene>
<dbReference type="Gene3D" id="3.40.630.30">
    <property type="match status" value="1"/>
</dbReference>
<sequence>MKTDLHIRLAEPDEGSHIIKLLRDTAQWIQEQGINQWSYLLDGGEDEEIVRCIENNQTYVVEKSGELTATFTLYPSQNEWDQEIWGQQEEDAIYLHKLAVDPAYMKQGIGNVILSWISEAARADLIRLDCVAGNEKLNAFYKKNGFEWTGETKGHSKYQKRIHRKSPLL</sequence>
<name>A0A084H273_METID</name>
<feature type="domain" description="N-acetyltransferase" evidence="1">
    <location>
        <begin position="5"/>
        <end position="163"/>
    </location>
</feature>
<evidence type="ECO:0000259" key="1">
    <source>
        <dbReference type="PROSITE" id="PS51186"/>
    </source>
</evidence>
<dbReference type="EMBL" id="JNVC02000001">
    <property type="protein sequence ID" value="KEZ53685.1"/>
    <property type="molecule type" value="Genomic_DNA"/>
</dbReference>
<dbReference type="CDD" id="cd04301">
    <property type="entry name" value="NAT_SF"/>
    <property type="match status" value="1"/>
</dbReference>
<keyword evidence="3" id="KW-1185">Reference proteome</keyword>
<dbReference type="AlphaFoldDB" id="A0A084H273"/>
<dbReference type="GO" id="GO:0016747">
    <property type="term" value="F:acyltransferase activity, transferring groups other than amino-acyl groups"/>
    <property type="evidence" value="ECO:0007669"/>
    <property type="project" value="InterPro"/>
</dbReference>
<evidence type="ECO:0000313" key="2">
    <source>
        <dbReference type="EMBL" id="KEZ53685.1"/>
    </source>
</evidence>
<organism evidence="2 3">
    <name type="scientific">Metabacillus indicus</name>
    <name type="common">Bacillus indicus</name>
    <dbReference type="NCBI Taxonomy" id="246786"/>
    <lineage>
        <taxon>Bacteria</taxon>
        <taxon>Bacillati</taxon>
        <taxon>Bacillota</taxon>
        <taxon>Bacilli</taxon>
        <taxon>Bacillales</taxon>
        <taxon>Bacillaceae</taxon>
        <taxon>Metabacillus</taxon>
    </lineage>
</organism>
<evidence type="ECO:0000313" key="3">
    <source>
        <dbReference type="Proteomes" id="UP000028549"/>
    </source>
</evidence>
<dbReference type="InterPro" id="IPR050276">
    <property type="entry name" value="MshD_Acetyltransferase"/>
</dbReference>
<dbReference type="Pfam" id="PF00583">
    <property type="entry name" value="Acetyltransf_1"/>
    <property type="match status" value="1"/>
</dbReference>
<dbReference type="OrthoDB" id="6382410at2"/>
<protein>
    <recommendedName>
        <fullName evidence="1">N-acetyltransferase domain-containing protein</fullName>
    </recommendedName>
</protein>
<dbReference type="PANTHER" id="PTHR43617">
    <property type="entry name" value="L-AMINO ACID N-ACETYLTRANSFERASE"/>
    <property type="match status" value="1"/>
</dbReference>
<accession>A0A084H273</accession>
<dbReference type="InterPro" id="IPR016181">
    <property type="entry name" value="Acyl_CoA_acyltransferase"/>
</dbReference>
<dbReference type="InterPro" id="IPR000182">
    <property type="entry name" value="GNAT_dom"/>
</dbReference>
<dbReference type="RefSeq" id="WP_029565290.1">
    <property type="nucleotide sequence ID" value="NZ_JNVC02000001.1"/>
</dbReference>
<dbReference type="PROSITE" id="PS51186">
    <property type="entry name" value="GNAT"/>
    <property type="match status" value="1"/>
</dbReference>
<proteinExistence type="predicted"/>
<comment type="caution">
    <text evidence="2">The sequence shown here is derived from an EMBL/GenBank/DDBJ whole genome shotgun (WGS) entry which is preliminary data.</text>
</comment>